<keyword evidence="3 8" id="KW-0696">RNA-directed RNA polymerase</keyword>
<dbReference type="GO" id="GO:0003723">
    <property type="term" value="F:RNA binding"/>
    <property type="evidence" value="ECO:0007669"/>
    <property type="project" value="InterPro"/>
</dbReference>
<dbReference type="EMBL" id="MG600033">
    <property type="protein sequence ID" value="AVM87616.1"/>
    <property type="molecule type" value="Viral_cRNA"/>
</dbReference>
<sequence>MFMTTLNTSDLERMLTHTYMYAAAAPVRTGTPTRKILDTCYRTVTYSKFEKPEDYAIHTPLNVNTISHTTENIARVDLKLFRDQARIRFGQYGARLKRQFQRWSDYLRKTSASSLCSGRQTYDPILERNIPAPQAYEAYVRLLKENLGRDIPDSMWHLIESTTSLMAQDKVTIPGHWSNSKNQAVYDYDDEDDEEEMDYLRSFYEKAPKLPRGTHNSTRVMSSREFLSKCCVLSAFIKQAERGQLESRAIASPSMLFRSLIVPLEELNGYILEMLGSAVAMSSVGKMSTMLSMTDHKANIFGLVGDNAKWNETISVPAVCTILHECLLISELPSEDLTRYLESCMTLFTKKSVRIGGGLSLKNTLGAYAVYSLLDCHDILKTTPLKEHIEILQPYFSVDFKTVRLPSGMLMGMLNKGSTLQGLLGTYHNEDFAKLQSSDDFIAVYESRQTDPVMQIKDAAFTLACVSLLERFYGTNDSINKCYAIQKGDYLEYNSLWRTGDYLANLGVELSGLMIQGRNPVDDYTNLIKAIREICAKGAIEPCIIPICLGVMLRTYRLNYFAYPDRRPGEKYRTHAVAELLDKYGGKVLPWHGGPCPHTTTTLSCETVTLALQRGMVDEEYLQRSLNPLNPIHYTLSETELVSFDSGKRLRSEDSWGPNVCKWRWRDNRSFLSSYAGVKQSLHCREIANAYRATTIIAPDLTRYQTRTGPVGQYLAERLRQEAFELLQTTSLEEEKQEIVLWINSLSNDIGQ</sequence>
<dbReference type="InterPro" id="IPR007099">
    <property type="entry name" value="RNA-dir_pol_NSvirus"/>
</dbReference>
<dbReference type="GO" id="GO:0039694">
    <property type="term" value="P:viral RNA genome replication"/>
    <property type="evidence" value="ECO:0007669"/>
    <property type="project" value="InterPro"/>
</dbReference>
<comment type="catalytic activity">
    <reaction evidence="8">
        <text>RNA(n) + a ribonucleoside 5'-triphosphate = RNA(n+1) + diphosphate</text>
        <dbReference type="Rhea" id="RHEA:21248"/>
        <dbReference type="Rhea" id="RHEA-COMP:14527"/>
        <dbReference type="Rhea" id="RHEA-COMP:17342"/>
        <dbReference type="ChEBI" id="CHEBI:33019"/>
        <dbReference type="ChEBI" id="CHEBI:61557"/>
        <dbReference type="ChEBI" id="CHEBI:140395"/>
        <dbReference type="EC" id="2.7.7.48"/>
    </reaction>
</comment>
<dbReference type="GO" id="GO:0003968">
    <property type="term" value="F:RNA-directed RNA polymerase activity"/>
    <property type="evidence" value="ECO:0007669"/>
    <property type="project" value="UniProtKB-KW"/>
</dbReference>
<feature type="domain" description="RdRp catalytic" evidence="9">
    <location>
        <begin position="284"/>
        <end position="483"/>
    </location>
</feature>
<reference evidence="10" key="1">
    <citation type="journal article" date="2018" name="Nature">
        <title>The evolutionary history of vertebrate RNA viruses.</title>
        <authorList>
            <person name="Shi M."/>
            <person name="Lin X.D."/>
            <person name="Chen X."/>
            <person name="Tian J.H."/>
            <person name="Chen L.J."/>
            <person name="Li K."/>
            <person name="Wang W."/>
            <person name="Eden J.S."/>
            <person name="Shen J.J."/>
            <person name="Liu L."/>
            <person name="Holmes E.C."/>
            <person name="Zhang Y.Z."/>
        </authorList>
    </citation>
    <scope>NUCLEOTIDE SEQUENCE</scope>
    <source>
        <strain evidence="10">XDLYMSFlu21588</strain>
    </source>
</reference>
<keyword evidence="4" id="KW-0808">Transferase</keyword>
<dbReference type="Pfam" id="PF00602">
    <property type="entry name" value="Flu_PB1"/>
    <property type="match status" value="1"/>
</dbReference>
<dbReference type="InterPro" id="IPR001407">
    <property type="entry name" value="RNA_pol_PB1_influenza"/>
</dbReference>
<evidence type="ECO:0000256" key="5">
    <source>
        <dbReference type="ARBA" id="ARBA00022695"/>
    </source>
</evidence>
<organism evidence="10">
    <name type="scientific">Wenling orthomyxo-like virus 1</name>
    <dbReference type="NCBI Taxonomy" id="2116455"/>
    <lineage>
        <taxon>Viruses</taxon>
        <taxon>Riboviria</taxon>
        <taxon>Orthornavirae</taxon>
        <taxon>Negarnaviricota</taxon>
        <taxon>Polyploviricotina</taxon>
        <taxon>Insthoviricetes</taxon>
        <taxon>Articulavirales</taxon>
        <taxon>Orthomyxoviridae</taxon>
    </lineage>
</organism>
<keyword evidence="7" id="KW-0693">Viral RNA replication</keyword>
<evidence type="ECO:0000256" key="4">
    <source>
        <dbReference type="ARBA" id="ARBA00022679"/>
    </source>
</evidence>
<dbReference type="EC" id="2.7.7.48" evidence="1 8"/>
<proteinExistence type="predicted"/>
<keyword evidence="5" id="KW-0548">Nucleotidyltransferase</keyword>
<dbReference type="GO" id="GO:0000166">
    <property type="term" value="F:nucleotide binding"/>
    <property type="evidence" value="ECO:0007669"/>
    <property type="project" value="UniProtKB-KW"/>
</dbReference>
<name>A0A2P1GNL4_9ORTO</name>
<evidence type="ECO:0000256" key="2">
    <source>
        <dbReference type="ARBA" id="ARBA00020035"/>
    </source>
</evidence>
<keyword evidence="6" id="KW-0547">Nucleotide-binding</keyword>
<evidence type="ECO:0000256" key="7">
    <source>
        <dbReference type="ARBA" id="ARBA00022953"/>
    </source>
</evidence>
<dbReference type="PROSITE" id="PS50525">
    <property type="entry name" value="RDRP_SSRNA_NEG_SEG"/>
    <property type="match status" value="1"/>
</dbReference>
<evidence type="ECO:0000259" key="9">
    <source>
        <dbReference type="PROSITE" id="PS50525"/>
    </source>
</evidence>
<evidence type="ECO:0000313" key="10">
    <source>
        <dbReference type="EMBL" id="AVM87616.1"/>
    </source>
</evidence>
<evidence type="ECO:0000256" key="8">
    <source>
        <dbReference type="RuleBase" id="RU004330"/>
    </source>
</evidence>
<accession>A0A2P1GNL4</accession>
<protein>
    <recommendedName>
        <fullName evidence="2 8">RNA-directed RNA polymerase catalytic subunit</fullName>
        <ecNumber evidence="1 8">2.7.7.48</ecNumber>
    </recommendedName>
</protein>
<evidence type="ECO:0000256" key="1">
    <source>
        <dbReference type="ARBA" id="ARBA00012494"/>
    </source>
</evidence>
<evidence type="ECO:0000256" key="6">
    <source>
        <dbReference type="ARBA" id="ARBA00022741"/>
    </source>
</evidence>
<evidence type="ECO:0000256" key="3">
    <source>
        <dbReference type="ARBA" id="ARBA00022484"/>
    </source>
</evidence>